<gene>
    <name evidence="1" type="ORF">MUK42_05286</name>
</gene>
<name>A0A9E7JGT0_9LILI</name>
<dbReference type="OrthoDB" id="1939654at2759"/>
<organism evidence="1 2">
    <name type="scientific">Musa troglodytarum</name>
    <name type="common">fe'i banana</name>
    <dbReference type="NCBI Taxonomy" id="320322"/>
    <lineage>
        <taxon>Eukaryota</taxon>
        <taxon>Viridiplantae</taxon>
        <taxon>Streptophyta</taxon>
        <taxon>Embryophyta</taxon>
        <taxon>Tracheophyta</taxon>
        <taxon>Spermatophyta</taxon>
        <taxon>Magnoliopsida</taxon>
        <taxon>Liliopsida</taxon>
        <taxon>Zingiberales</taxon>
        <taxon>Musaceae</taxon>
        <taxon>Musa</taxon>
    </lineage>
</organism>
<dbReference type="EMBL" id="CP097503">
    <property type="protein sequence ID" value="URD80311.1"/>
    <property type="molecule type" value="Genomic_DNA"/>
</dbReference>
<protein>
    <submittedName>
        <fullName evidence="1">Uncharacterized protein</fullName>
    </submittedName>
</protein>
<dbReference type="AlphaFoldDB" id="A0A9E7JGT0"/>
<keyword evidence="2" id="KW-1185">Reference proteome</keyword>
<dbReference type="Proteomes" id="UP001055439">
    <property type="component" value="Chromosome 10"/>
</dbReference>
<reference evidence="1" key="1">
    <citation type="submission" date="2022-05" db="EMBL/GenBank/DDBJ databases">
        <title>The Musa troglodytarum L. genome provides insights into the mechanism of non-climacteric behaviour and enrichment of carotenoids.</title>
        <authorList>
            <person name="Wang J."/>
        </authorList>
    </citation>
    <scope>NUCLEOTIDE SEQUENCE</scope>
    <source>
        <tissue evidence="1">Leaf</tissue>
    </source>
</reference>
<evidence type="ECO:0000313" key="1">
    <source>
        <dbReference type="EMBL" id="URD80311.1"/>
    </source>
</evidence>
<sequence>MVISPFELLADINLDCDGHPSFAHSVLSHEDDAGNGCSKSDQFECSSVTPIKVVSDDDANIQASPPIAFLRRPRRLSFLILGQSFLAWLIRAPSPPPTNLEKEKVQYLSTSSDSNSDEGKGIIISFLFV</sequence>
<proteinExistence type="predicted"/>
<evidence type="ECO:0000313" key="2">
    <source>
        <dbReference type="Proteomes" id="UP001055439"/>
    </source>
</evidence>
<accession>A0A9E7JGT0</accession>